<name>W6K0H7_9MICO</name>
<dbReference type="STRING" id="1193182.BN11_680009"/>
<evidence type="ECO:0000313" key="3">
    <source>
        <dbReference type="Proteomes" id="UP000035763"/>
    </source>
</evidence>
<feature type="transmembrane region" description="Helical" evidence="1">
    <location>
        <begin position="76"/>
        <end position="93"/>
    </location>
</feature>
<gene>
    <name evidence="2" type="ORF">BN11_680009</name>
</gene>
<dbReference type="OrthoDB" id="4466711at2"/>
<organism evidence="2 3">
    <name type="scientific">Nostocoides australiense Ben110</name>
    <dbReference type="NCBI Taxonomy" id="1193182"/>
    <lineage>
        <taxon>Bacteria</taxon>
        <taxon>Bacillati</taxon>
        <taxon>Actinomycetota</taxon>
        <taxon>Actinomycetes</taxon>
        <taxon>Micrococcales</taxon>
        <taxon>Intrasporangiaceae</taxon>
        <taxon>Nostocoides</taxon>
    </lineage>
</organism>
<feature type="transmembrane region" description="Helical" evidence="1">
    <location>
        <begin position="143"/>
        <end position="161"/>
    </location>
</feature>
<dbReference type="Proteomes" id="UP000035763">
    <property type="component" value="Unassembled WGS sequence"/>
</dbReference>
<reference evidence="2 3" key="1">
    <citation type="journal article" date="2013" name="ISME J.">
        <title>A metabolic model for members of the genus Tetrasphaera involved in enhanced biological phosphorus removal.</title>
        <authorList>
            <person name="Kristiansen R."/>
            <person name="Nguyen H.T.T."/>
            <person name="Saunders A.M."/>
            <person name="Nielsen J.L."/>
            <person name="Wimmer R."/>
            <person name="Le V.Q."/>
            <person name="McIlroy S.J."/>
            <person name="Petrovski S."/>
            <person name="Seviour R.J."/>
            <person name="Calteau A."/>
            <person name="Nielsen K.L."/>
            <person name="Nielsen P.H."/>
        </authorList>
    </citation>
    <scope>NUCLEOTIDE SEQUENCE [LARGE SCALE GENOMIC DNA]</scope>
    <source>
        <strain evidence="2 3">Ben110</strain>
    </source>
</reference>
<sequence>MAFEGTRGRAWCLVIAWSLALAVLSLLSNITSTEQLSGAADTWLTIRLTLSKITNSGTAWAGIGILGGWLVRRPGIAAAAGVVATGIAVYAHAGLGHLAGIYDSGIWASNVEWLIAPVVVGAPLGLIGALARPRSPWGLLARLIVPLGALVEPWVVSMWPWLSQPLTGWPTRIAETVTAVVLTAFGLVLGTRVLARKPRTR</sequence>
<dbReference type="EMBL" id="CAJA01000494">
    <property type="protein sequence ID" value="CCH75403.1"/>
    <property type="molecule type" value="Genomic_DNA"/>
</dbReference>
<feature type="transmembrane region" description="Helical" evidence="1">
    <location>
        <begin position="173"/>
        <end position="195"/>
    </location>
</feature>
<accession>W6K0H7</accession>
<feature type="transmembrane region" description="Helical" evidence="1">
    <location>
        <begin position="113"/>
        <end position="131"/>
    </location>
</feature>
<keyword evidence="1" id="KW-0472">Membrane</keyword>
<dbReference type="AlphaFoldDB" id="W6K0H7"/>
<keyword evidence="1" id="KW-1133">Transmembrane helix</keyword>
<keyword evidence="1" id="KW-0812">Transmembrane</keyword>
<feature type="transmembrane region" description="Helical" evidence="1">
    <location>
        <begin position="49"/>
        <end position="69"/>
    </location>
</feature>
<protein>
    <submittedName>
        <fullName evidence="2">Uncharacterized protein</fullName>
    </submittedName>
</protein>
<comment type="caution">
    <text evidence="2">The sequence shown here is derived from an EMBL/GenBank/DDBJ whole genome shotgun (WGS) entry which is preliminary data.</text>
</comment>
<evidence type="ECO:0000256" key="1">
    <source>
        <dbReference type="SAM" id="Phobius"/>
    </source>
</evidence>
<proteinExistence type="predicted"/>
<evidence type="ECO:0000313" key="2">
    <source>
        <dbReference type="EMBL" id="CCH75403.1"/>
    </source>
</evidence>
<keyword evidence="3" id="KW-1185">Reference proteome</keyword>